<evidence type="ECO:0000256" key="4">
    <source>
        <dbReference type="ARBA" id="ARBA00023180"/>
    </source>
</evidence>
<evidence type="ECO:0000256" key="2">
    <source>
        <dbReference type="ARBA" id="ARBA00022737"/>
    </source>
</evidence>
<dbReference type="InterPro" id="IPR056863">
    <property type="entry name" value="LMN_ATRN_NET-like_EGF"/>
</dbReference>
<feature type="domain" description="Laminin EGF-like" evidence="7">
    <location>
        <begin position="806"/>
        <end position="855"/>
    </location>
</feature>
<feature type="disulfide bond" evidence="6">
    <location>
        <begin position="658"/>
        <end position="670"/>
    </location>
</feature>
<proteinExistence type="predicted"/>
<dbReference type="CDD" id="cd00055">
    <property type="entry name" value="EGF_Lam"/>
    <property type="match status" value="8"/>
</dbReference>
<feature type="disulfide bond" evidence="6">
    <location>
        <begin position="566"/>
        <end position="583"/>
    </location>
</feature>
<dbReference type="PANTHER" id="PTHR10574:SF442">
    <property type="entry name" value="LAMININ-LIKE PROTEIN EPI-1"/>
    <property type="match status" value="1"/>
</dbReference>
<keyword evidence="1" id="KW-0732">Signal</keyword>
<evidence type="ECO:0000259" key="8">
    <source>
        <dbReference type="PROSITE" id="PS51117"/>
    </source>
</evidence>
<dbReference type="Proteomes" id="UP000694865">
    <property type="component" value="Unplaced"/>
</dbReference>
<keyword evidence="3 6" id="KW-1015">Disulfide bond</keyword>
<accession>A0ABM0M072</accession>
<dbReference type="PRINTS" id="PR00011">
    <property type="entry name" value="EGFLAMININ"/>
</dbReference>
<dbReference type="PROSITE" id="PS51117">
    <property type="entry name" value="LAMININ_NTER"/>
    <property type="match status" value="1"/>
</dbReference>
<dbReference type="SUPFAM" id="SSF57196">
    <property type="entry name" value="EGF/Laminin"/>
    <property type="match status" value="8"/>
</dbReference>
<evidence type="ECO:0000256" key="5">
    <source>
        <dbReference type="ARBA" id="ARBA00023292"/>
    </source>
</evidence>
<name>A0ABM0M072_SACKO</name>
<dbReference type="SMART" id="SM00180">
    <property type="entry name" value="EGF_Lam"/>
    <property type="match status" value="9"/>
</dbReference>
<dbReference type="RefSeq" id="XP_006813413.1">
    <property type="nucleotide sequence ID" value="XM_006813350.1"/>
</dbReference>
<feature type="domain" description="Laminin EGF-like" evidence="7">
    <location>
        <begin position="612"/>
        <end position="657"/>
    </location>
</feature>
<feature type="domain" description="Laminin EGF-like" evidence="7">
    <location>
        <begin position="658"/>
        <end position="713"/>
    </location>
</feature>
<dbReference type="InterPro" id="IPR002049">
    <property type="entry name" value="LE_dom"/>
</dbReference>
<reference evidence="10" key="1">
    <citation type="submission" date="2025-08" db="UniProtKB">
        <authorList>
            <consortium name="RefSeq"/>
        </authorList>
    </citation>
    <scope>IDENTIFICATION</scope>
    <source>
        <tissue evidence="10">Testes</tissue>
    </source>
</reference>
<keyword evidence="2" id="KW-0677">Repeat</keyword>
<feature type="disulfide bond" evidence="6">
    <location>
        <begin position="564"/>
        <end position="576"/>
    </location>
</feature>
<dbReference type="Pfam" id="PF00053">
    <property type="entry name" value="EGF_laminin"/>
    <property type="match status" value="8"/>
</dbReference>
<feature type="disulfide bond" evidence="6">
    <location>
        <begin position="716"/>
        <end position="733"/>
    </location>
</feature>
<dbReference type="Pfam" id="PF24973">
    <property type="entry name" value="EGF_LMN_ATRN"/>
    <property type="match status" value="1"/>
</dbReference>
<dbReference type="PROSITE" id="PS01248">
    <property type="entry name" value="EGF_LAM_1"/>
    <property type="match status" value="2"/>
</dbReference>
<feature type="disulfide bond" evidence="6">
    <location>
        <begin position="825"/>
        <end position="834"/>
    </location>
</feature>
<dbReference type="PROSITE" id="PS50027">
    <property type="entry name" value="EGF_LAM_2"/>
    <property type="match status" value="6"/>
</dbReference>
<dbReference type="PANTHER" id="PTHR10574">
    <property type="entry name" value="NETRIN/LAMININ-RELATED"/>
    <property type="match status" value="1"/>
</dbReference>
<sequence length="891" mass="96525">MVFPDSKITLELGQEYAIDSISIQIGDSQRPGQMGIFKSLTFENYKQWMFLVTTQNECSKFDGVQFNLDVDSLNSVTCTTYGTRAQSGNETVLINPPVVEGFEDWRKTKFLEFRFYDMDFTFGFLADNYVTCNCFDHSDSCYYDINVATLQQSLNADGIYSGGGVCIDCANNTSGNNCEKCHELYFRPLDKQQTDIDACQPCDCFLPGTKEDLDIGLARGHCVMNNETLRPPGMEPGDCFCKDNVEGVKCDVCRDGFYDLSASNLGGCLDCTCNIAGTLGNTTVCDKDTGLCPCKTYATERRCDECMDEYYGLSLFNDDACDPCGCNVGGSMDNVCNKLNGQCFCWNNILGQICDSVASEAYYPDVHFINAELESITATNWGRDEEYDGYFWYGYVSLSSGESSTTSLSIPSDTTFSGQYELLFHYIADNPTMVTVTLTSNGGLSNPISLSGSTTLSQCPDTWCYQSLNNADGISGNTFALTAGVWSVNVVSGISSGQVLLDRIIALPVEFLSPEVLLGADTATQFDVDCDVRNNIMNSTGNIEFCLEQVFILTTNYLQGALPCDCDLVGSYNNLCDEYGGQCACKTGVGGRRCDMCLPEYYAYSSTGCQPCNCFNDDKVCNMLTGQCDCPPNTVGRNCDRCVTYTYGLNSTHGCTPCNCDVEGSSNLQCDAVTGECACQPGVDGTTSSAEGAGKCTECKDGFKSFTLIGCEPCDCSLDGSVNIACNKTSGQCPCKVNTEGMLCDNCKAGTFYNSESHPTGCLQCVCMGITEDCRSSTLKNIQECASGYFRQNQTIHDYFGVCVLCDCNGHSDVCDKNTGECLNCQHNTAGFNCELCADGFYGDASQGEADDCESCPCSAPKTVTALCEFIDSIVTCINCSDGHTGPLCNQ</sequence>
<feature type="domain" description="Laminin N-terminal" evidence="8">
    <location>
        <begin position="1"/>
        <end position="164"/>
    </location>
</feature>
<feature type="disulfide bond" evidence="6">
    <location>
        <begin position="585"/>
        <end position="594"/>
    </location>
</feature>
<protein>
    <submittedName>
        <fullName evidence="10">Laminin-like protein epi-1-like</fullName>
    </submittedName>
</protein>
<keyword evidence="4" id="KW-0325">Glycoprotein</keyword>
<evidence type="ECO:0000313" key="9">
    <source>
        <dbReference type="Proteomes" id="UP000694865"/>
    </source>
</evidence>
<dbReference type="GeneID" id="102804236"/>
<evidence type="ECO:0000313" key="10">
    <source>
        <dbReference type="RefSeq" id="XP_006813413.1"/>
    </source>
</evidence>
<feature type="domain" description="Laminin EGF-like" evidence="7">
    <location>
        <begin position="564"/>
        <end position="611"/>
    </location>
</feature>
<evidence type="ECO:0000259" key="7">
    <source>
        <dbReference type="PROSITE" id="PS50027"/>
    </source>
</evidence>
<organism evidence="9 10">
    <name type="scientific">Saccoglossus kowalevskii</name>
    <name type="common">Acorn worm</name>
    <dbReference type="NCBI Taxonomy" id="10224"/>
    <lineage>
        <taxon>Eukaryota</taxon>
        <taxon>Metazoa</taxon>
        <taxon>Hemichordata</taxon>
        <taxon>Enteropneusta</taxon>
        <taxon>Harrimaniidae</taxon>
        <taxon>Saccoglossus</taxon>
    </lineage>
</organism>
<evidence type="ECO:0000256" key="1">
    <source>
        <dbReference type="ARBA" id="ARBA00022729"/>
    </source>
</evidence>
<dbReference type="InterPro" id="IPR008211">
    <property type="entry name" value="Laminin_N"/>
</dbReference>
<keyword evidence="9" id="KW-1185">Reference proteome</keyword>
<feature type="disulfide bond" evidence="6">
    <location>
        <begin position="294"/>
        <end position="303"/>
    </location>
</feature>
<evidence type="ECO:0000256" key="6">
    <source>
        <dbReference type="PROSITE-ProRule" id="PRU00460"/>
    </source>
</evidence>
<feature type="disulfide bond" evidence="6">
    <location>
        <begin position="714"/>
        <end position="726"/>
    </location>
</feature>
<dbReference type="Gene3D" id="2.10.25.10">
    <property type="entry name" value="Laminin"/>
    <property type="match status" value="9"/>
</dbReference>
<feature type="disulfide bond" evidence="6">
    <location>
        <begin position="660"/>
        <end position="677"/>
    </location>
</feature>
<feature type="domain" description="Laminin EGF-like" evidence="7">
    <location>
        <begin position="714"/>
        <end position="764"/>
    </location>
</feature>
<keyword evidence="5 6" id="KW-0424">Laminin EGF-like domain</keyword>
<dbReference type="Gene3D" id="2.60.120.260">
    <property type="entry name" value="Galactose-binding domain-like"/>
    <property type="match status" value="1"/>
</dbReference>
<feature type="disulfide bond" evidence="6">
    <location>
        <begin position="735"/>
        <end position="744"/>
    </location>
</feature>
<feature type="domain" description="Laminin EGF-like" evidence="7">
    <location>
        <begin position="271"/>
        <end position="323"/>
    </location>
</feature>
<comment type="caution">
    <text evidence="6">Lacks conserved residue(s) required for the propagation of feature annotation.</text>
</comment>
<feature type="disulfide bond" evidence="6">
    <location>
        <begin position="630"/>
        <end position="639"/>
    </location>
</feature>
<gene>
    <name evidence="10" type="primary">LOC102804236</name>
</gene>
<dbReference type="InterPro" id="IPR050440">
    <property type="entry name" value="Laminin/Netrin_ECM"/>
</dbReference>
<evidence type="ECO:0000256" key="3">
    <source>
        <dbReference type="ARBA" id="ARBA00023157"/>
    </source>
</evidence>